<dbReference type="AlphaFoldDB" id="A0A1H0AXD3"/>
<accession>A0A1H0AXD3</accession>
<dbReference type="EMBL" id="FNHB01000026">
    <property type="protein sequence ID" value="SDN38092.1"/>
    <property type="molecule type" value="Genomic_DNA"/>
</dbReference>
<dbReference type="InterPro" id="IPR029063">
    <property type="entry name" value="SAM-dependent_MTases_sf"/>
</dbReference>
<reference evidence="2 3" key="1">
    <citation type="submission" date="2016-10" db="EMBL/GenBank/DDBJ databases">
        <authorList>
            <person name="de Groot N.N."/>
        </authorList>
    </citation>
    <scope>NUCLEOTIDE SEQUENCE [LARGE SCALE GENOMIC DNA]</scope>
    <source>
        <strain evidence="2 3">DSM 1736</strain>
    </source>
</reference>
<dbReference type="GO" id="GO:0032259">
    <property type="term" value="P:methylation"/>
    <property type="evidence" value="ECO:0007669"/>
    <property type="project" value="UniProtKB-KW"/>
</dbReference>
<dbReference type="Proteomes" id="UP000214880">
    <property type="component" value="Unassembled WGS sequence"/>
</dbReference>
<dbReference type="STRING" id="146817.SAMN04488502_1263"/>
<dbReference type="OrthoDB" id="2636445at2"/>
<organism evidence="2 3">
    <name type="scientific">Dendrosporobacter quercicolus</name>
    <dbReference type="NCBI Taxonomy" id="146817"/>
    <lineage>
        <taxon>Bacteria</taxon>
        <taxon>Bacillati</taxon>
        <taxon>Bacillota</taxon>
        <taxon>Negativicutes</taxon>
        <taxon>Selenomonadales</taxon>
        <taxon>Sporomusaceae</taxon>
        <taxon>Dendrosporobacter</taxon>
    </lineage>
</organism>
<evidence type="ECO:0000313" key="2">
    <source>
        <dbReference type="EMBL" id="SDN38092.1"/>
    </source>
</evidence>
<keyword evidence="3" id="KW-1185">Reference proteome</keyword>
<protein>
    <submittedName>
        <fullName evidence="2">Methyltransferase domain-containing protein</fullName>
    </submittedName>
</protein>
<dbReference type="Pfam" id="PF08241">
    <property type="entry name" value="Methyltransf_11"/>
    <property type="match status" value="1"/>
</dbReference>
<keyword evidence="2" id="KW-0808">Transferase</keyword>
<name>A0A1H0AXD3_9FIRM</name>
<dbReference type="InterPro" id="IPR013216">
    <property type="entry name" value="Methyltransf_11"/>
</dbReference>
<dbReference type="Gene3D" id="3.40.50.150">
    <property type="entry name" value="Vaccinia Virus protein VP39"/>
    <property type="match status" value="1"/>
</dbReference>
<gene>
    <name evidence="2" type="ORF">SAMN04488502_1263</name>
</gene>
<feature type="domain" description="Methyltransferase type 11" evidence="1">
    <location>
        <begin position="40"/>
        <end position="84"/>
    </location>
</feature>
<dbReference type="SUPFAM" id="SSF53335">
    <property type="entry name" value="S-adenosyl-L-methionine-dependent methyltransferases"/>
    <property type="match status" value="1"/>
</dbReference>
<sequence>MVKDSTKLHLGCGLTILPDWINVDCVDLPGVDLLFDLDTCDNNLLPIADNRIDTMLASHVIEHIAKPLPLMQELYRVAKPDAQLTLFLPYGSSDDAFEDPTHIKAYFLNSFYYFSQPYYWRASYGYLADWQPELIVLKISAEDHGGRMAEDIMDDIMTLRNIVIEMGVTMRAIKPARPAKRELQSFAELRFEFV</sequence>
<dbReference type="GO" id="GO:0008757">
    <property type="term" value="F:S-adenosylmethionine-dependent methyltransferase activity"/>
    <property type="evidence" value="ECO:0007669"/>
    <property type="project" value="InterPro"/>
</dbReference>
<evidence type="ECO:0000313" key="3">
    <source>
        <dbReference type="Proteomes" id="UP000214880"/>
    </source>
</evidence>
<proteinExistence type="predicted"/>
<evidence type="ECO:0000259" key="1">
    <source>
        <dbReference type="Pfam" id="PF08241"/>
    </source>
</evidence>
<dbReference type="RefSeq" id="WP_092075169.1">
    <property type="nucleotide sequence ID" value="NZ_FNHB01000026.1"/>
</dbReference>
<keyword evidence="2" id="KW-0489">Methyltransferase</keyword>